<keyword evidence="4" id="KW-0472">Membrane</keyword>
<dbReference type="Pfam" id="PF00512">
    <property type="entry name" value="HisKA"/>
    <property type="match status" value="1"/>
</dbReference>
<dbReference type="PANTHER" id="PTHR43547:SF2">
    <property type="entry name" value="HYBRID SIGNAL TRANSDUCTION HISTIDINE KINASE C"/>
    <property type="match status" value="1"/>
</dbReference>
<dbReference type="PRINTS" id="PR00344">
    <property type="entry name" value="BCTRLSENSOR"/>
</dbReference>
<evidence type="ECO:0000256" key="4">
    <source>
        <dbReference type="SAM" id="Phobius"/>
    </source>
</evidence>
<dbReference type="SUPFAM" id="SSF63829">
    <property type="entry name" value="Calcium-dependent phosphotriesterase"/>
    <property type="match status" value="2"/>
</dbReference>
<dbReference type="Gene3D" id="2.130.10.10">
    <property type="entry name" value="YVTN repeat-like/Quinoprotein amine dehydrogenase"/>
    <property type="match status" value="3"/>
</dbReference>
<keyword evidence="4" id="KW-0812">Transmembrane</keyword>
<dbReference type="InterPro" id="IPR036890">
    <property type="entry name" value="HATPase_C_sf"/>
</dbReference>
<dbReference type="InterPro" id="IPR004358">
    <property type="entry name" value="Sig_transdc_His_kin-like_C"/>
</dbReference>
<dbReference type="CDD" id="cd00075">
    <property type="entry name" value="HATPase"/>
    <property type="match status" value="1"/>
</dbReference>
<feature type="domain" description="Histidine kinase" evidence="5">
    <location>
        <begin position="788"/>
        <end position="1001"/>
    </location>
</feature>
<dbReference type="SUPFAM" id="SSF55874">
    <property type="entry name" value="ATPase domain of HSP90 chaperone/DNA topoisomerase II/histidine kinase"/>
    <property type="match status" value="1"/>
</dbReference>
<protein>
    <recommendedName>
        <fullName evidence="2">histidine kinase</fullName>
        <ecNumber evidence="2">2.7.13.3</ecNumber>
    </recommendedName>
</protein>
<name>A0A385SN18_9BACT</name>
<evidence type="ECO:0000259" key="5">
    <source>
        <dbReference type="PROSITE" id="PS50109"/>
    </source>
</evidence>
<dbReference type="Gene3D" id="2.60.40.10">
    <property type="entry name" value="Immunoglobulins"/>
    <property type="match status" value="1"/>
</dbReference>
<dbReference type="Pfam" id="PF02518">
    <property type="entry name" value="HATPase_c"/>
    <property type="match status" value="1"/>
</dbReference>
<evidence type="ECO:0000313" key="6">
    <source>
        <dbReference type="EMBL" id="AYB30840.1"/>
    </source>
</evidence>
<evidence type="ECO:0000256" key="2">
    <source>
        <dbReference type="ARBA" id="ARBA00012438"/>
    </source>
</evidence>
<dbReference type="KEGG" id="chk:D4L85_09740"/>
<dbReference type="PANTHER" id="PTHR43547">
    <property type="entry name" value="TWO-COMPONENT HISTIDINE KINASE"/>
    <property type="match status" value="1"/>
</dbReference>
<reference evidence="7" key="1">
    <citation type="submission" date="2018-09" db="EMBL/GenBank/DDBJ databases">
        <title>Chryseolinea sp. KIS68-18 isolated from soil.</title>
        <authorList>
            <person name="Weon H.-Y."/>
            <person name="Kwon S.-W."/>
            <person name="Lee S.A."/>
        </authorList>
    </citation>
    <scope>NUCLEOTIDE SEQUENCE [LARGE SCALE GENOMIC DNA]</scope>
    <source>
        <strain evidence="7">KIS68-18</strain>
    </source>
</reference>
<dbReference type="SUPFAM" id="SSF47384">
    <property type="entry name" value="Homodimeric domain of signal transducing histidine kinase"/>
    <property type="match status" value="1"/>
</dbReference>
<dbReference type="PROSITE" id="PS50109">
    <property type="entry name" value="HIS_KIN"/>
    <property type="match status" value="1"/>
</dbReference>
<dbReference type="SMART" id="SM00387">
    <property type="entry name" value="HATPase_c"/>
    <property type="match status" value="1"/>
</dbReference>
<evidence type="ECO:0000256" key="3">
    <source>
        <dbReference type="ARBA" id="ARBA00022553"/>
    </source>
</evidence>
<dbReference type="InterPro" id="IPR003661">
    <property type="entry name" value="HisK_dim/P_dom"/>
</dbReference>
<accession>A0A385SN18</accession>
<organism evidence="6 7">
    <name type="scientific">Chryseolinea soli</name>
    <dbReference type="NCBI Taxonomy" id="2321403"/>
    <lineage>
        <taxon>Bacteria</taxon>
        <taxon>Pseudomonadati</taxon>
        <taxon>Bacteroidota</taxon>
        <taxon>Cytophagia</taxon>
        <taxon>Cytophagales</taxon>
        <taxon>Fulvivirgaceae</taxon>
        <taxon>Chryseolinea</taxon>
    </lineage>
</organism>
<dbReference type="InterPro" id="IPR036097">
    <property type="entry name" value="HisK_dim/P_sf"/>
</dbReference>
<dbReference type="EC" id="2.7.13.3" evidence="2"/>
<dbReference type="InterPro" id="IPR013783">
    <property type="entry name" value="Ig-like_fold"/>
</dbReference>
<comment type="catalytic activity">
    <reaction evidence="1">
        <text>ATP + protein L-histidine = ADP + protein N-phospho-L-histidine.</text>
        <dbReference type="EC" id="2.7.13.3"/>
    </reaction>
</comment>
<feature type="transmembrane region" description="Helical" evidence="4">
    <location>
        <begin position="727"/>
        <end position="745"/>
    </location>
</feature>
<dbReference type="InterPro" id="IPR003594">
    <property type="entry name" value="HATPase_dom"/>
</dbReference>
<proteinExistence type="predicted"/>
<evidence type="ECO:0000256" key="1">
    <source>
        <dbReference type="ARBA" id="ARBA00000085"/>
    </source>
</evidence>
<evidence type="ECO:0000313" key="7">
    <source>
        <dbReference type="Proteomes" id="UP000266183"/>
    </source>
</evidence>
<keyword evidence="3" id="KW-0597">Phosphoprotein</keyword>
<dbReference type="CDD" id="cd00082">
    <property type="entry name" value="HisKA"/>
    <property type="match status" value="1"/>
</dbReference>
<dbReference type="Proteomes" id="UP000266183">
    <property type="component" value="Chromosome"/>
</dbReference>
<dbReference type="EMBL" id="CP032382">
    <property type="protein sequence ID" value="AYB30840.1"/>
    <property type="molecule type" value="Genomic_DNA"/>
</dbReference>
<keyword evidence="4" id="KW-1133">Transmembrane helix</keyword>
<keyword evidence="7" id="KW-1185">Reference proteome</keyword>
<dbReference type="InterPro" id="IPR005467">
    <property type="entry name" value="His_kinase_dom"/>
</dbReference>
<dbReference type="InterPro" id="IPR015943">
    <property type="entry name" value="WD40/YVTN_repeat-like_dom_sf"/>
</dbReference>
<gene>
    <name evidence="6" type="ORF">D4L85_09740</name>
</gene>
<dbReference type="Gene3D" id="1.10.287.130">
    <property type="match status" value="1"/>
</dbReference>
<sequence>MRFGILALFVLIFSGLTAQEYRFRLYRVEQGLPSDVTKAVAEDSLNFLWMATDDGLVKYDGLSFTTYKHAFRSQYIKGFLKTRSRRLLVIGDLDVVEIQNKIDTVLFKTLIQGSRTPTDSTVWSPKSIYEDRHGIIWLGEPQSVMRYDGKSVKRFNFGEANRSPIFIRSFSFFEDSHDNLYAVSYQGNIFRYDDLLRDFVPVPGELPRNVNHVLFFQGKLLVASGSGLFEAEMEDLHIKSAKKVLPILNASYLMATDDALWVCTYDQELYRLSHNNYFDLKVLDYSFKGINSCYASSEGDIWVSTDKGIVLVQKEIFLQADVNSEGHFIEGIAHDGNHHLTYYCTKETLVELKPATDGSWEHTLRYNNKDAYFQSLAFNKRGLWASSVSDVFLFENGVVKKQWNFASQGNFVHDLYIDKQDNVWLGQAGTNRVTVITDSLTVRHYEVPVSRQSEINLVREGPEGIYVAASGVGGYLFLKPHKASAFKNVSLPVTFQTHGDFNIQDMAFQGNILWIASTEGLLRYDGHTIKRIEFGEVFSTFSVSSVETLDGQNIIFSNSFGLFCYNVVSGEFGLYDENSGLPSNAITDHGLSIDPDRDVWIGTSFGLGYTQESLTENKKTVRPYAVSAQVDAKHTPFVKGVYAPYGSFINIQFSPITFPENKINLQWRMRGDSMWHKMEHHEASLSNLSAGKHTVEVRAKKNMGLGWSDTRTVDVYISPPFWQRAEFIMLVLCAVLLISWASFSVSSRIMQKRKEFLQNLVNKRTEELQKANEELTVRNNELDRFVYSASHDLSAPLKSILGLIRVARLDNPGDGHKEYLTMMERSVLKLEEFIKDVVSYSRNTRMPVKLEPFRFDDMVKSILQDLQYSPGFAKIRFAVKDELQAELISDPIRVRIVLNNLISNAIKFHLFENGRQPYVNIELRCKAKQYLIVVEDNGQGIEEKHLGRIFEMFYRATENAQGSGLGLYILKETVTKLGGFVEVRSVFGEGATFTITLPDRVHLEQVQPA</sequence>
<dbReference type="GO" id="GO:0000155">
    <property type="term" value="F:phosphorelay sensor kinase activity"/>
    <property type="evidence" value="ECO:0007669"/>
    <property type="project" value="InterPro"/>
</dbReference>
<dbReference type="SMART" id="SM00388">
    <property type="entry name" value="HisKA"/>
    <property type="match status" value="1"/>
</dbReference>
<dbReference type="Gene3D" id="3.30.565.10">
    <property type="entry name" value="Histidine kinase-like ATPase, C-terminal domain"/>
    <property type="match status" value="1"/>
</dbReference>
<dbReference type="AlphaFoldDB" id="A0A385SN18"/>
<dbReference type="RefSeq" id="WP_119754137.1">
    <property type="nucleotide sequence ID" value="NZ_CP032382.1"/>
</dbReference>
<dbReference type="OrthoDB" id="9809670at2"/>